<accession>A0AA88XW71</accession>
<feature type="compositionally biased region" description="Polar residues" evidence="1">
    <location>
        <begin position="34"/>
        <end position="70"/>
    </location>
</feature>
<dbReference type="Pfam" id="PF12705">
    <property type="entry name" value="PDDEXK_1"/>
    <property type="match status" value="1"/>
</dbReference>
<feature type="region of interest" description="Disordered" evidence="1">
    <location>
        <begin position="123"/>
        <end position="144"/>
    </location>
</feature>
<feature type="compositionally biased region" description="Polar residues" evidence="1">
    <location>
        <begin position="89"/>
        <end position="102"/>
    </location>
</feature>
<proteinExistence type="predicted"/>
<keyword evidence="4" id="KW-1185">Reference proteome</keyword>
<dbReference type="AlphaFoldDB" id="A0AA88XW71"/>
<dbReference type="InterPro" id="IPR038726">
    <property type="entry name" value="PDDEXK_AddAB-type"/>
</dbReference>
<evidence type="ECO:0000256" key="1">
    <source>
        <dbReference type="SAM" id="MobiDB-lite"/>
    </source>
</evidence>
<dbReference type="GO" id="GO:0008297">
    <property type="term" value="F:single-stranded DNA exodeoxyribonuclease activity"/>
    <property type="evidence" value="ECO:0007669"/>
    <property type="project" value="TreeGrafter"/>
</dbReference>
<dbReference type="InterPro" id="IPR011604">
    <property type="entry name" value="PDDEXK-like_dom_sf"/>
</dbReference>
<feature type="compositionally biased region" description="Low complexity" evidence="1">
    <location>
        <begin position="76"/>
        <end position="88"/>
    </location>
</feature>
<sequence>MIDEALFGPIINIKKESNTTKSSVSKQTKDSEGIKTNSNLKTKVTKVSTNSHQTSSVNKAKSTIAASANDTEGIKKNSNSKANAKVSSYSQQTSTENDTKSTIAVGKKKAAIKALDAVIGSEASSKTAGTRIKEERTESKSSVKVPIKEGDKLCVKLEQNPHKVKTSDSKNDTVEKEIKKKPKVDAKLVKGLIHAAEVDKQKKEMLENLGTVVDRQSNALVLLANYETLANGRNLHTCIERFLDGESIENIIPWDDNKGHWDSLKSVLPSFSYVYGKEEMVVHNVLHYRGKFDCVAQYKDSICVIDWKTSKKPKPRLSDTFDHPLQLAAYAGALNQSQYLKDRKVSKTLLYNSESISEG</sequence>
<name>A0AA88XW71_PINIB</name>
<dbReference type="EMBL" id="VSWD01000009">
    <property type="protein sequence ID" value="KAK3093017.1"/>
    <property type="molecule type" value="Genomic_DNA"/>
</dbReference>
<feature type="compositionally biased region" description="Basic and acidic residues" evidence="1">
    <location>
        <begin position="131"/>
        <end position="144"/>
    </location>
</feature>
<dbReference type="Gene3D" id="3.90.320.10">
    <property type="match status" value="1"/>
</dbReference>
<dbReference type="PANTHER" id="PTHR31340">
    <property type="entry name" value="MITOCHONDRIAL GENOME MAINTENANCE EXONUCLEASE 1"/>
    <property type="match status" value="1"/>
</dbReference>
<protein>
    <recommendedName>
        <fullName evidence="2">PD-(D/E)XK endonuclease-like domain-containing protein</fullName>
    </recommendedName>
</protein>
<feature type="region of interest" description="Disordered" evidence="1">
    <location>
        <begin position="14"/>
        <end position="102"/>
    </location>
</feature>
<dbReference type="Proteomes" id="UP001186944">
    <property type="component" value="Unassembled WGS sequence"/>
</dbReference>
<comment type="caution">
    <text evidence="3">The sequence shown here is derived from an EMBL/GenBank/DDBJ whole genome shotgun (WGS) entry which is preliminary data.</text>
</comment>
<feature type="domain" description="PD-(D/E)XK endonuclease-like" evidence="2">
    <location>
        <begin position="286"/>
        <end position="351"/>
    </location>
</feature>
<dbReference type="GO" id="GO:0006264">
    <property type="term" value="P:mitochondrial DNA replication"/>
    <property type="evidence" value="ECO:0007669"/>
    <property type="project" value="TreeGrafter"/>
</dbReference>
<organism evidence="3 4">
    <name type="scientific">Pinctada imbricata</name>
    <name type="common">Atlantic pearl-oyster</name>
    <name type="synonym">Pinctada martensii</name>
    <dbReference type="NCBI Taxonomy" id="66713"/>
    <lineage>
        <taxon>Eukaryota</taxon>
        <taxon>Metazoa</taxon>
        <taxon>Spiralia</taxon>
        <taxon>Lophotrochozoa</taxon>
        <taxon>Mollusca</taxon>
        <taxon>Bivalvia</taxon>
        <taxon>Autobranchia</taxon>
        <taxon>Pteriomorphia</taxon>
        <taxon>Pterioida</taxon>
        <taxon>Pterioidea</taxon>
        <taxon>Pteriidae</taxon>
        <taxon>Pinctada</taxon>
    </lineage>
</organism>
<gene>
    <name evidence="3" type="ORF">FSP39_010080</name>
</gene>
<dbReference type="PANTHER" id="PTHR31340:SF3">
    <property type="entry name" value="MITOCHONDRIAL GENOME MAINTENANCE EXONUCLEASE 1"/>
    <property type="match status" value="1"/>
</dbReference>
<evidence type="ECO:0000313" key="3">
    <source>
        <dbReference type="EMBL" id="KAK3093017.1"/>
    </source>
</evidence>
<evidence type="ECO:0000313" key="4">
    <source>
        <dbReference type="Proteomes" id="UP001186944"/>
    </source>
</evidence>
<dbReference type="GO" id="GO:0005739">
    <property type="term" value="C:mitochondrion"/>
    <property type="evidence" value="ECO:0007669"/>
    <property type="project" value="TreeGrafter"/>
</dbReference>
<evidence type="ECO:0000259" key="2">
    <source>
        <dbReference type="Pfam" id="PF12705"/>
    </source>
</evidence>
<reference evidence="3" key="1">
    <citation type="submission" date="2019-08" db="EMBL/GenBank/DDBJ databases">
        <title>The improved chromosome-level genome for the pearl oyster Pinctada fucata martensii using PacBio sequencing and Hi-C.</title>
        <authorList>
            <person name="Zheng Z."/>
        </authorList>
    </citation>
    <scope>NUCLEOTIDE SEQUENCE</scope>
    <source>
        <strain evidence="3">ZZ-2019</strain>
        <tissue evidence="3">Adductor muscle</tissue>
    </source>
</reference>